<gene>
    <name evidence="1" type="ORF">POVCU1_005530</name>
    <name evidence="2" type="ORF">POVCU2_0087260</name>
</gene>
<dbReference type="Proteomes" id="UP000078546">
    <property type="component" value="Unassembled WGS sequence"/>
</dbReference>
<dbReference type="Proteomes" id="UP000078560">
    <property type="component" value="Unassembled WGS sequence"/>
</dbReference>
<dbReference type="EMBL" id="FLQV01000106">
    <property type="protein sequence ID" value="SBS81468.1"/>
    <property type="molecule type" value="Genomic_DNA"/>
</dbReference>
<sequence length="220" mass="26206">MNLVEPYMLAHARFSETITRKQFYPLSSNLKRLSSRVSGPTSTRRKKKSSRWLVPLYVRLRITKLAKATFVHQVSSNIKKLVNRRSLFVMCRSHFPLSMNKFRKQFLLAQKRYLGNTVRGPLPTEVGKNAEFALDFFQRRAHTYQDFKQQCESLRIFVYFGLVSFFSLDLLINPLKSSYWHQFMPMTIFRNFFSYFGKRQDNIFRHNGNSPYETYIQILK</sequence>
<protein>
    <submittedName>
        <fullName evidence="1">Uncharacterized protein</fullName>
    </submittedName>
</protein>
<evidence type="ECO:0000313" key="1">
    <source>
        <dbReference type="EMBL" id="SBS81468.1"/>
    </source>
</evidence>
<evidence type="ECO:0000313" key="2">
    <source>
        <dbReference type="EMBL" id="SBS94314.1"/>
    </source>
</evidence>
<proteinExistence type="predicted"/>
<dbReference type="EMBL" id="FLQU01001741">
    <property type="protein sequence ID" value="SBS94314.1"/>
    <property type="molecule type" value="Genomic_DNA"/>
</dbReference>
<evidence type="ECO:0000313" key="3">
    <source>
        <dbReference type="Proteomes" id="UP000078546"/>
    </source>
</evidence>
<evidence type="ECO:0000313" key="4">
    <source>
        <dbReference type="Proteomes" id="UP000078560"/>
    </source>
</evidence>
<reference evidence="1" key="1">
    <citation type="submission" date="2016-05" db="EMBL/GenBank/DDBJ databases">
        <authorList>
            <person name="Lavstsen T."/>
            <person name="Jespersen J.S."/>
        </authorList>
    </citation>
    <scope>NUCLEOTIDE SEQUENCE [LARGE SCALE GENOMIC DNA]</scope>
</reference>
<reference evidence="3 4" key="2">
    <citation type="submission" date="2016-05" db="EMBL/GenBank/DDBJ databases">
        <authorList>
            <person name="Naeem Raeece"/>
        </authorList>
    </citation>
    <scope>NUCLEOTIDE SEQUENCE [LARGE SCALE GENOMIC DNA]</scope>
</reference>
<accession>A0A1A8VLK0</accession>
<dbReference type="AlphaFoldDB" id="A0A1A8VLK0"/>
<name>A0A1A8VLK0_PLAOA</name>
<organism evidence="1 3">
    <name type="scientific">Plasmodium ovale curtisi</name>
    <dbReference type="NCBI Taxonomy" id="864141"/>
    <lineage>
        <taxon>Eukaryota</taxon>
        <taxon>Sar</taxon>
        <taxon>Alveolata</taxon>
        <taxon>Apicomplexa</taxon>
        <taxon>Aconoidasida</taxon>
        <taxon>Haemosporida</taxon>
        <taxon>Plasmodiidae</taxon>
        <taxon>Plasmodium</taxon>
        <taxon>Plasmodium (Plasmodium)</taxon>
    </lineage>
</organism>